<name>A0A286D852_9GAMM</name>
<sequence length="104" mass="12141">MEAIYEVSLEIDLALRDEYRPWLEEHVRQMLALPGFLGAEIHELSEPPPPPGRWRYCVPYRLRDRAALDAYLSEHAARMRADGVARFGDRFSASRRILQLVARY</sequence>
<dbReference type="Pfam" id="PF14114">
    <property type="entry name" value="DUF4286"/>
    <property type="match status" value="1"/>
</dbReference>
<evidence type="ECO:0000313" key="2">
    <source>
        <dbReference type="Proteomes" id="UP000219374"/>
    </source>
</evidence>
<evidence type="ECO:0000313" key="1">
    <source>
        <dbReference type="EMBL" id="SOD54825.1"/>
    </source>
</evidence>
<dbReference type="InterPro" id="IPR011008">
    <property type="entry name" value="Dimeric_a/b-barrel"/>
</dbReference>
<dbReference type="AlphaFoldDB" id="A0A286D852"/>
<accession>A0A286D852</accession>
<proteinExistence type="predicted"/>
<keyword evidence="2" id="KW-1185">Reference proteome</keyword>
<dbReference type="Proteomes" id="UP000219374">
    <property type="component" value="Unassembled WGS sequence"/>
</dbReference>
<reference evidence="1 2" key="1">
    <citation type="submission" date="2017-09" db="EMBL/GenBank/DDBJ databases">
        <authorList>
            <person name="Ehlers B."/>
            <person name="Leendertz F.H."/>
        </authorList>
    </citation>
    <scope>NUCLEOTIDE SEQUENCE [LARGE SCALE GENOMIC DNA]</scope>
    <source>
        <strain evidence="1 2">CGMCC 1.10978</strain>
    </source>
</reference>
<dbReference type="InterPro" id="IPR025563">
    <property type="entry name" value="DUF4286"/>
</dbReference>
<protein>
    <recommendedName>
        <fullName evidence="3">DUF4286 domain-containing protein</fullName>
    </recommendedName>
</protein>
<dbReference type="EMBL" id="OCND01000005">
    <property type="protein sequence ID" value="SOD54825.1"/>
    <property type="molecule type" value="Genomic_DNA"/>
</dbReference>
<evidence type="ECO:0008006" key="3">
    <source>
        <dbReference type="Google" id="ProtNLM"/>
    </source>
</evidence>
<dbReference type="OrthoDB" id="34442at2"/>
<dbReference type="RefSeq" id="WP_097122106.1">
    <property type="nucleotide sequence ID" value="NZ_OCND01000005.1"/>
</dbReference>
<organism evidence="1 2">
    <name type="scientific">Pseudoxanthomonas wuyuanensis</name>
    <dbReference type="NCBI Taxonomy" id="1073196"/>
    <lineage>
        <taxon>Bacteria</taxon>
        <taxon>Pseudomonadati</taxon>
        <taxon>Pseudomonadota</taxon>
        <taxon>Gammaproteobacteria</taxon>
        <taxon>Lysobacterales</taxon>
        <taxon>Lysobacteraceae</taxon>
        <taxon>Pseudoxanthomonas</taxon>
    </lineage>
</organism>
<dbReference type="SUPFAM" id="SSF54909">
    <property type="entry name" value="Dimeric alpha+beta barrel"/>
    <property type="match status" value="1"/>
</dbReference>
<gene>
    <name evidence="1" type="ORF">SAMN06296416_10586</name>
</gene>